<dbReference type="PANTHER" id="PTHR42760">
    <property type="entry name" value="SHORT-CHAIN DEHYDROGENASES/REDUCTASES FAMILY MEMBER"/>
    <property type="match status" value="1"/>
</dbReference>
<dbReference type="PROSITE" id="PS00061">
    <property type="entry name" value="ADH_SHORT"/>
    <property type="match status" value="1"/>
</dbReference>
<comment type="similarity">
    <text evidence="1">Belongs to the short-chain dehydrogenases/reductases (SDR) family.</text>
</comment>
<reference evidence="3" key="1">
    <citation type="submission" date="2022-10" db="EMBL/GenBank/DDBJ databases">
        <title>The complete genomes of actinobacterial strains from the NBC collection.</title>
        <authorList>
            <person name="Joergensen T.S."/>
            <person name="Alvarez Arevalo M."/>
            <person name="Sterndorff E.B."/>
            <person name="Faurdal D."/>
            <person name="Vuksanovic O."/>
            <person name="Mourched A.-S."/>
            <person name="Charusanti P."/>
            <person name="Shaw S."/>
            <person name="Blin K."/>
            <person name="Weber T."/>
        </authorList>
    </citation>
    <scope>NUCLEOTIDE SEQUENCE</scope>
    <source>
        <strain evidence="3">NBC_00093</strain>
    </source>
</reference>
<organism evidence="3">
    <name type="scientific">Streptomyces sp. NBC_00093</name>
    <dbReference type="NCBI Taxonomy" id="2975649"/>
    <lineage>
        <taxon>Bacteria</taxon>
        <taxon>Bacillati</taxon>
        <taxon>Actinomycetota</taxon>
        <taxon>Actinomycetes</taxon>
        <taxon>Kitasatosporales</taxon>
        <taxon>Streptomycetaceae</taxon>
        <taxon>Streptomyces</taxon>
    </lineage>
</organism>
<sequence length="278" mass="28632">MAEAKAQAESGARRLSVLPGGDVGASAGLPLVGRRAVVSGAASGIGAAAVASFVAAGADVVGLFRTTPPPDELRELCEWVACDVRDRGSVDAAFDQAASLLGGIDVLLHAAGGWWPGTPESLSDDEFDLVVDTNLRSTVITNQAAFAHMRHSGGQIINLGSAEGIRGNPMAPHYAMAKAGVHAWTRSVAAAWGRSGVTVNALAPAVSTRNAERLWEHLGEETAAVFKEQLRARMPLRGELGDPDADLGPVMVFLAGPGARFMTGQLIAVDGGLHMLGA</sequence>
<dbReference type="GO" id="GO:0016616">
    <property type="term" value="F:oxidoreductase activity, acting on the CH-OH group of donors, NAD or NADP as acceptor"/>
    <property type="evidence" value="ECO:0007669"/>
    <property type="project" value="TreeGrafter"/>
</dbReference>
<gene>
    <name evidence="3" type="ORF">OHA22_19005</name>
</gene>
<dbReference type="AlphaFoldDB" id="A0AAU2A0M6"/>
<dbReference type="Pfam" id="PF13561">
    <property type="entry name" value="adh_short_C2"/>
    <property type="match status" value="1"/>
</dbReference>
<evidence type="ECO:0000313" key="3">
    <source>
        <dbReference type="EMBL" id="WTT17481.1"/>
    </source>
</evidence>
<dbReference type="PRINTS" id="PR00080">
    <property type="entry name" value="SDRFAMILY"/>
</dbReference>
<dbReference type="InterPro" id="IPR036291">
    <property type="entry name" value="NAD(P)-bd_dom_sf"/>
</dbReference>
<evidence type="ECO:0000256" key="1">
    <source>
        <dbReference type="ARBA" id="ARBA00006484"/>
    </source>
</evidence>
<protein>
    <submittedName>
        <fullName evidence="3">SDR family oxidoreductase</fullName>
    </submittedName>
</protein>
<dbReference type="CDD" id="cd05233">
    <property type="entry name" value="SDR_c"/>
    <property type="match status" value="1"/>
</dbReference>
<dbReference type="FunFam" id="3.40.50.720:FF:000084">
    <property type="entry name" value="Short-chain dehydrogenase reductase"/>
    <property type="match status" value="1"/>
</dbReference>
<dbReference type="InterPro" id="IPR020904">
    <property type="entry name" value="Sc_DH/Rdtase_CS"/>
</dbReference>
<dbReference type="InterPro" id="IPR002347">
    <property type="entry name" value="SDR_fam"/>
</dbReference>
<name>A0AAU2A0M6_9ACTN</name>
<dbReference type="Gene3D" id="3.40.50.720">
    <property type="entry name" value="NAD(P)-binding Rossmann-like Domain"/>
    <property type="match status" value="1"/>
</dbReference>
<dbReference type="SUPFAM" id="SSF51735">
    <property type="entry name" value="NAD(P)-binding Rossmann-fold domains"/>
    <property type="match status" value="1"/>
</dbReference>
<proteinExistence type="inferred from homology"/>
<dbReference type="PANTHER" id="PTHR42760:SF133">
    <property type="entry name" value="3-OXOACYL-[ACYL-CARRIER-PROTEIN] REDUCTASE"/>
    <property type="match status" value="1"/>
</dbReference>
<dbReference type="EMBL" id="CP108222">
    <property type="protein sequence ID" value="WTT17481.1"/>
    <property type="molecule type" value="Genomic_DNA"/>
</dbReference>
<evidence type="ECO:0000256" key="2">
    <source>
        <dbReference type="ARBA" id="ARBA00023002"/>
    </source>
</evidence>
<dbReference type="PRINTS" id="PR00081">
    <property type="entry name" value="GDHRDH"/>
</dbReference>
<accession>A0AAU2A0M6</accession>
<keyword evidence="2" id="KW-0560">Oxidoreductase</keyword>